<feature type="transmembrane region" description="Helical" evidence="2">
    <location>
        <begin position="108"/>
        <end position="129"/>
    </location>
</feature>
<feature type="compositionally biased region" description="Basic and acidic residues" evidence="1">
    <location>
        <begin position="1"/>
        <end position="12"/>
    </location>
</feature>
<dbReference type="AlphaFoldDB" id="A0A6C0AT33"/>
<evidence type="ECO:0000256" key="1">
    <source>
        <dbReference type="SAM" id="MobiDB-lite"/>
    </source>
</evidence>
<feature type="transmembrane region" description="Helical" evidence="2">
    <location>
        <begin position="178"/>
        <end position="197"/>
    </location>
</feature>
<sequence length="199" mass="21244">MELRRMGSRRETPYAPVSTFDDASDAGDMAPPVPARRRLHMSDDGGATPSSNTAWAAVTGAAGSWSSALSVVVLALAVSQTVLILRASQAFNAADVKRDYYVTQPRRALHAAAAVSGAAAAYMVLATLMPPRRSLRRSVPIAGALLVVFAGLMAHWQARGLRRKTSQYNPHNALFTRLNAVVYNTVATVIVLPALFLQA</sequence>
<protein>
    <submittedName>
        <fullName evidence="3">Uncharacterized protein</fullName>
    </submittedName>
</protein>
<name>A0A6C0AT33_9ZZZZ</name>
<reference evidence="3" key="1">
    <citation type="journal article" date="2020" name="Nature">
        <title>Giant virus diversity and host interactions through global metagenomics.</title>
        <authorList>
            <person name="Schulz F."/>
            <person name="Roux S."/>
            <person name="Paez-Espino D."/>
            <person name="Jungbluth S."/>
            <person name="Walsh D.A."/>
            <person name="Denef V.J."/>
            <person name="McMahon K.D."/>
            <person name="Konstantinidis K.T."/>
            <person name="Eloe-Fadrosh E.A."/>
            <person name="Kyrpides N.C."/>
            <person name="Woyke T."/>
        </authorList>
    </citation>
    <scope>NUCLEOTIDE SEQUENCE</scope>
    <source>
        <strain evidence="3">GVMAG-S-1103017-74</strain>
    </source>
</reference>
<feature type="transmembrane region" description="Helical" evidence="2">
    <location>
        <begin position="141"/>
        <end position="158"/>
    </location>
</feature>
<keyword evidence="2" id="KW-0472">Membrane</keyword>
<organism evidence="3">
    <name type="scientific">viral metagenome</name>
    <dbReference type="NCBI Taxonomy" id="1070528"/>
    <lineage>
        <taxon>unclassified sequences</taxon>
        <taxon>metagenomes</taxon>
        <taxon>organismal metagenomes</taxon>
    </lineage>
</organism>
<dbReference type="EMBL" id="MN740864">
    <property type="protein sequence ID" value="QHS82932.1"/>
    <property type="molecule type" value="Genomic_DNA"/>
</dbReference>
<feature type="region of interest" description="Disordered" evidence="1">
    <location>
        <begin position="1"/>
        <end position="50"/>
    </location>
</feature>
<keyword evidence="2" id="KW-0812">Transmembrane</keyword>
<keyword evidence="2" id="KW-1133">Transmembrane helix</keyword>
<evidence type="ECO:0000313" key="3">
    <source>
        <dbReference type="EMBL" id="QHS82932.1"/>
    </source>
</evidence>
<proteinExistence type="predicted"/>
<evidence type="ECO:0000256" key="2">
    <source>
        <dbReference type="SAM" id="Phobius"/>
    </source>
</evidence>
<accession>A0A6C0AT33</accession>